<dbReference type="EMBL" id="LR862135">
    <property type="protein sequence ID" value="CAD1841549.1"/>
    <property type="molecule type" value="Genomic_DNA"/>
</dbReference>
<reference evidence="2" key="1">
    <citation type="submission" date="2020-07" db="EMBL/GenBank/DDBJ databases">
        <authorList>
            <person name="Lin J."/>
        </authorList>
    </citation>
    <scope>NUCLEOTIDE SEQUENCE</scope>
</reference>
<sequence>MRVDRRCFEAEREIAIVEVSVAFWRGSGLGGERRRSEVSSRSRAVGKLRGRENARERHLERPKVHRPSPKNPSLATTAAATAASATRLLPRPQKESEKGDTAGDKKGEVGERERRW</sequence>
<proteinExistence type="predicted"/>
<feature type="compositionally biased region" description="Basic and acidic residues" evidence="1">
    <location>
        <begin position="49"/>
        <end position="62"/>
    </location>
</feature>
<dbReference type="AlphaFoldDB" id="A0A6V7QEF1"/>
<feature type="compositionally biased region" description="Basic and acidic residues" evidence="1">
    <location>
        <begin position="31"/>
        <end position="40"/>
    </location>
</feature>
<name>A0A6V7QEF1_ANACO</name>
<feature type="region of interest" description="Disordered" evidence="1">
    <location>
        <begin position="28"/>
        <end position="116"/>
    </location>
</feature>
<gene>
    <name evidence="2" type="ORF">CB5_LOCUS24760</name>
</gene>
<organism evidence="2">
    <name type="scientific">Ananas comosus var. bracteatus</name>
    <name type="common">red pineapple</name>
    <dbReference type="NCBI Taxonomy" id="296719"/>
    <lineage>
        <taxon>Eukaryota</taxon>
        <taxon>Viridiplantae</taxon>
        <taxon>Streptophyta</taxon>
        <taxon>Embryophyta</taxon>
        <taxon>Tracheophyta</taxon>
        <taxon>Spermatophyta</taxon>
        <taxon>Magnoliopsida</taxon>
        <taxon>Liliopsida</taxon>
        <taxon>Poales</taxon>
        <taxon>Bromeliaceae</taxon>
        <taxon>Bromelioideae</taxon>
        <taxon>Ananas</taxon>
    </lineage>
</organism>
<protein>
    <submittedName>
        <fullName evidence="2">Uncharacterized protein</fullName>
    </submittedName>
</protein>
<evidence type="ECO:0000313" key="2">
    <source>
        <dbReference type="EMBL" id="CAD1841549.1"/>
    </source>
</evidence>
<accession>A0A6V7QEF1</accession>
<feature type="compositionally biased region" description="Low complexity" evidence="1">
    <location>
        <begin position="75"/>
        <end position="86"/>
    </location>
</feature>
<evidence type="ECO:0000256" key="1">
    <source>
        <dbReference type="SAM" id="MobiDB-lite"/>
    </source>
</evidence>
<feature type="compositionally biased region" description="Basic and acidic residues" evidence="1">
    <location>
        <begin position="92"/>
        <end position="116"/>
    </location>
</feature>